<dbReference type="InterPro" id="IPR050341">
    <property type="entry name" value="PP1_catalytic_subunit"/>
</dbReference>
<dbReference type="AlphaFoldDB" id="A0A0R3Q2E7"/>
<dbReference type="Pfam" id="PF00149">
    <property type="entry name" value="Metallophos"/>
    <property type="match status" value="1"/>
</dbReference>
<dbReference type="InterPro" id="IPR006186">
    <property type="entry name" value="Ser/Thr-sp_prot-phosphatase"/>
</dbReference>
<dbReference type="GO" id="GO:0004722">
    <property type="term" value="F:protein serine/threonine phosphatase activity"/>
    <property type="evidence" value="ECO:0007669"/>
    <property type="project" value="TreeGrafter"/>
</dbReference>
<proteinExistence type="predicted"/>
<organism evidence="4">
    <name type="scientific">Angiostrongylus costaricensis</name>
    <name type="common">Nematode worm</name>
    <dbReference type="NCBI Taxonomy" id="334426"/>
    <lineage>
        <taxon>Eukaryota</taxon>
        <taxon>Metazoa</taxon>
        <taxon>Ecdysozoa</taxon>
        <taxon>Nematoda</taxon>
        <taxon>Chromadorea</taxon>
        <taxon>Rhabditida</taxon>
        <taxon>Rhabditina</taxon>
        <taxon>Rhabditomorpha</taxon>
        <taxon>Strongyloidea</taxon>
        <taxon>Metastrongylidae</taxon>
        <taxon>Angiostrongylus</taxon>
    </lineage>
</organism>
<evidence type="ECO:0000313" key="4">
    <source>
        <dbReference type="WBParaSite" id="ACOC_0001324501-mRNA-1"/>
    </source>
</evidence>
<dbReference type="InterPro" id="IPR004843">
    <property type="entry name" value="Calcineurin-like_PHP"/>
</dbReference>
<dbReference type="InterPro" id="IPR029052">
    <property type="entry name" value="Metallo-depent_PP-like"/>
</dbReference>
<dbReference type="PRINTS" id="PR00114">
    <property type="entry name" value="STPHPHTASE"/>
</dbReference>
<dbReference type="STRING" id="334426.A0A0R3Q2E7"/>
<gene>
    <name evidence="2" type="ORF">ACOC_LOCUS13246</name>
</gene>
<evidence type="ECO:0000259" key="1">
    <source>
        <dbReference type="SMART" id="SM00156"/>
    </source>
</evidence>
<name>A0A0R3Q2E7_ANGCS</name>
<dbReference type="WBParaSite" id="ACOC_0001324501-mRNA-1">
    <property type="protein sequence ID" value="ACOC_0001324501-mRNA-1"/>
    <property type="gene ID" value="ACOC_0001324501"/>
</dbReference>
<dbReference type="Proteomes" id="UP000267027">
    <property type="component" value="Unassembled WGS sequence"/>
</dbReference>
<keyword evidence="3" id="KW-1185">Reference proteome</keyword>
<dbReference type="Gene3D" id="3.60.21.10">
    <property type="match status" value="2"/>
</dbReference>
<dbReference type="SMART" id="SM00156">
    <property type="entry name" value="PP2Ac"/>
    <property type="match status" value="1"/>
</dbReference>
<dbReference type="GO" id="GO:0005737">
    <property type="term" value="C:cytoplasm"/>
    <property type="evidence" value="ECO:0007669"/>
    <property type="project" value="TreeGrafter"/>
</dbReference>
<dbReference type="EMBL" id="UYYA01005671">
    <property type="protein sequence ID" value="VDM64831.1"/>
    <property type="molecule type" value="Genomic_DNA"/>
</dbReference>
<protein>
    <submittedName>
        <fullName evidence="4">SER_THR_PHOSPHATASE domain-containing protein</fullName>
    </submittedName>
</protein>
<sequence>MPVRMDVDDMIIRLLNVGVPGCALVNNVKESELLVLCQIAKYVLNCSQKSIFSKTNEKLATYIEAKRWISQDLSCSCLLHLYSFFLRHVLLSQASLVEVQAPIKICGDIHGQFADVLRLFDRGGFPPMVNYLFLGDYVDRGHQSLECIALFFCYKGWQGNTRGVSYVFGPDVVHKMLPVLDIDLVARAHQVVQDGFEFFANKRLVTIFSAPHYCGQFDNAAAVMNVDEALVCSFQVAQALMIDSSHESKHNIKVGESKDSPTVS</sequence>
<accession>A0A0R3Q2E7</accession>
<reference evidence="2 3" key="2">
    <citation type="submission" date="2018-11" db="EMBL/GenBank/DDBJ databases">
        <authorList>
            <consortium name="Pathogen Informatics"/>
        </authorList>
    </citation>
    <scope>NUCLEOTIDE SEQUENCE [LARGE SCALE GENOMIC DNA]</scope>
    <source>
        <strain evidence="2 3">Costa Rica</strain>
    </source>
</reference>
<dbReference type="OrthoDB" id="1930084at2759"/>
<evidence type="ECO:0000313" key="2">
    <source>
        <dbReference type="EMBL" id="VDM64831.1"/>
    </source>
</evidence>
<dbReference type="PANTHER" id="PTHR11668:SF492">
    <property type="entry name" value="SERINE_THREONINE-PROTEIN PHOSPHATASE PP1-DELTA-RELATED"/>
    <property type="match status" value="1"/>
</dbReference>
<feature type="domain" description="Serine/threonine specific protein phosphatases" evidence="1">
    <location>
        <begin position="73"/>
        <end position="241"/>
    </location>
</feature>
<reference evidence="4" key="1">
    <citation type="submission" date="2017-02" db="UniProtKB">
        <authorList>
            <consortium name="WormBaseParasite"/>
        </authorList>
    </citation>
    <scope>IDENTIFICATION</scope>
</reference>
<dbReference type="PANTHER" id="PTHR11668">
    <property type="entry name" value="SERINE/THREONINE PROTEIN PHOSPHATASE"/>
    <property type="match status" value="1"/>
</dbReference>
<evidence type="ECO:0000313" key="3">
    <source>
        <dbReference type="Proteomes" id="UP000267027"/>
    </source>
</evidence>
<dbReference type="GO" id="GO:0005634">
    <property type="term" value="C:nucleus"/>
    <property type="evidence" value="ECO:0007669"/>
    <property type="project" value="TreeGrafter"/>
</dbReference>
<dbReference type="SUPFAM" id="SSF56300">
    <property type="entry name" value="Metallo-dependent phosphatases"/>
    <property type="match status" value="2"/>
</dbReference>